<evidence type="ECO:0000313" key="1">
    <source>
        <dbReference type="EMBL" id="EEU97259.1"/>
    </source>
</evidence>
<name>C7H4A9_FAED2</name>
<protein>
    <submittedName>
        <fullName evidence="1">Uncharacterized protein</fullName>
    </submittedName>
</protein>
<evidence type="ECO:0000313" key="2">
    <source>
        <dbReference type="Proteomes" id="UP000004619"/>
    </source>
</evidence>
<accession>C7H4A9</accession>
<comment type="caution">
    <text evidence="1">The sequence shown here is derived from an EMBL/GenBank/DDBJ whole genome shotgun (WGS) entry which is preliminary data.</text>
</comment>
<dbReference type="AlphaFoldDB" id="C7H4A9"/>
<keyword evidence="2" id="KW-1185">Reference proteome</keyword>
<gene>
    <name evidence="1" type="ORF">FAEPRAA2165_01121</name>
</gene>
<dbReference type="EMBL" id="ACOP02000023">
    <property type="protein sequence ID" value="EEU97259.1"/>
    <property type="molecule type" value="Genomic_DNA"/>
</dbReference>
<organism evidence="1 2">
    <name type="scientific">Faecalibacterium duncaniae (strain DSM 17677 / JCM 31915 / A2-165)</name>
    <name type="common">Faecalibacterium prausnitzii</name>
    <dbReference type="NCBI Taxonomy" id="411483"/>
    <lineage>
        <taxon>Bacteria</taxon>
        <taxon>Bacillati</taxon>
        <taxon>Bacillota</taxon>
        <taxon>Clostridia</taxon>
        <taxon>Eubacteriales</taxon>
        <taxon>Oscillospiraceae</taxon>
        <taxon>Faecalibacterium</taxon>
    </lineage>
</organism>
<dbReference type="HOGENOM" id="CLU_3135875_0_0_9"/>
<reference evidence="1" key="1">
    <citation type="submission" date="2009-08" db="EMBL/GenBank/DDBJ databases">
        <authorList>
            <person name="Weinstock G."/>
            <person name="Sodergren E."/>
            <person name="Clifton S."/>
            <person name="Fulton L."/>
            <person name="Fulton B."/>
            <person name="Courtney L."/>
            <person name="Fronick C."/>
            <person name="Harrison M."/>
            <person name="Strong C."/>
            <person name="Farmer C."/>
            <person name="Delahaunty K."/>
            <person name="Markovic C."/>
            <person name="Hall O."/>
            <person name="Minx P."/>
            <person name="Tomlinson C."/>
            <person name="Mitreva M."/>
            <person name="Nelson J."/>
            <person name="Hou S."/>
            <person name="Wollam A."/>
            <person name="Pepin K.H."/>
            <person name="Johnson M."/>
            <person name="Bhonagiri V."/>
            <person name="Nash W.E."/>
            <person name="Warren W."/>
            <person name="Chinwalla A."/>
            <person name="Mardis E.R."/>
            <person name="Wilson R.K."/>
        </authorList>
    </citation>
    <scope>NUCLEOTIDE SEQUENCE [LARGE SCALE GENOMIC DNA]</scope>
    <source>
        <strain evidence="1">A2-165</strain>
    </source>
</reference>
<proteinExistence type="predicted"/>
<sequence length="49" mass="5166">MGSSFSGSCAPCIFHNKSFSSGAQAFHELFTGLKSKSQTSQALARQLPS</sequence>
<dbReference type="Proteomes" id="UP000004619">
    <property type="component" value="Unassembled WGS sequence"/>
</dbReference>